<sequence>MKGRWLTQISLIGSLLLFSAQAAYALPTTPPLASTTLSSAASAGGTTITVTSTTNIDVGDVLVLDQGVIGKEERVRVAGIAGTTITIAGASNGYKLQYSHNSGATVVEIDTVGLTNANPNTPATTYEHDPGDPDNFQGVMDPNFNNNLPVTSGPHGRYTTNTNGCGRCHQLHQAKSIRLIRFDTAAAQNPIYGVCTYCHSFNGQSTYDVKDGMIWDTNNGYRYATNGGGFERMLVVEGPAQVATVVKVSAKHRVNEQATINTDGSISYVKFNAPGGYQETNGHVELRCSSCHQPHGTSNSRLLVTRIQTADTSGNPIWRDTSTSGTKVVIKVNNPFSDEKTEYNEEIATFCGACHYDYLSSNASQKSGYYMPNYYRHKMKMGPNSGLNDINTNDGTFGYNSSKLVLPLASIGNDGTSTGAANTVICLTCHYAHGTFVQVTGIKTYDQIQLNSNTNLNTVNGYESPKNLRMDNRGVCQNCHNRTKSTVKPVLVQVLDPAQDGSKEYGQTGSLLPGKAVSPTANTILIRFDQYMWRDKTDPTGVAGSVENTGHYKVTDMTASQNISVTSATLQPDGRTVLLTLGSSLTPGNQIKVELQAIGATNIKDLNFNEVNPADTNNIVTFTK</sequence>
<protein>
    <submittedName>
        <fullName evidence="3">Doubled CXXCH domain-containing protein</fullName>
    </submittedName>
</protein>
<keyword evidence="4" id="KW-1185">Reference proteome</keyword>
<organism evidence="3 4">
    <name type="scientific">Carboxydocella sporoproducens DSM 16521</name>
    <dbReference type="NCBI Taxonomy" id="1121270"/>
    <lineage>
        <taxon>Bacteria</taxon>
        <taxon>Bacillati</taxon>
        <taxon>Bacillota</taxon>
        <taxon>Clostridia</taxon>
        <taxon>Eubacteriales</taxon>
        <taxon>Clostridiales Family XVI. Incertae Sedis</taxon>
        <taxon>Carboxydocella</taxon>
    </lineage>
</organism>
<gene>
    <name evidence="3" type="ORF">SAMN02745885_00215</name>
</gene>
<name>A0A1T4LMH2_9FIRM</name>
<feature type="chain" id="PRO_5012865908" evidence="2">
    <location>
        <begin position="26"/>
        <end position="624"/>
    </location>
</feature>
<feature type="signal peptide" evidence="2">
    <location>
        <begin position="1"/>
        <end position="25"/>
    </location>
</feature>
<dbReference type="SUPFAM" id="SSF48695">
    <property type="entry name" value="Multiheme cytochromes"/>
    <property type="match status" value="1"/>
</dbReference>
<evidence type="ECO:0000313" key="4">
    <source>
        <dbReference type="Proteomes" id="UP000189933"/>
    </source>
</evidence>
<dbReference type="PANTHER" id="PTHR35038:SF6">
    <property type="entry name" value="SURFACE LOCALIZED DECAHEME CYTOCHROME C LIPOPROTEIN"/>
    <property type="match status" value="1"/>
</dbReference>
<dbReference type="PANTHER" id="PTHR35038">
    <property type="entry name" value="DISSIMILATORY SULFITE REDUCTASE SIRA"/>
    <property type="match status" value="1"/>
</dbReference>
<dbReference type="InterPro" id="IPR014755">
    <property type="entry name" value="Cu-Rt/internalin_Ig-like"/>
</dbReference>
<keyword evidence="1 2" id="KW-0732">Signal</keyword>
<dbReference type="AlphaFoldDB" id="A0A1T4LMH2"/>
<dbReference type="Proteomes" id="UP000189933">
    <property type="component" value="Unassembled WGS sequence"/>
</dbReference>
<evidence type="ECO:0000256" key="2">
    <source>
        <dbReference type="SAM" id="SignalP"/>
    </source>
</evidence>
<evidence type="ECO:0000256" key="1">
    <source>
        <dbReference type="ARBA" id="ARBA00022729"/>
    </source>
</evidence>
<dbReference type="GO" id="GO:0016491">
    <property type="term" value="F:oxidoreductase activity"/>
    <property type="evidence" value="ECO:0007669"/>
    <property type="project" value="TreeGrafter"/>
</dbReference>
<dbReference type="Gene3D" id="1.10.1130.10">
    <property type="entry name" value="Flavocytochrome C3, Chain A"/>
    <property type="match status" value="1"/>
</dbReference>
<evidence type="ECO:0000313" key="3">
    <source>
        <dbReference type="EMBL" id="SJZ55851.1"/>
    </source>
</evidence>
<proteinExistence type="predicted"/>
<dbReference type="EMBL" id="FUXM01000002">
    <property type="protein sequence ID" value="SJZ55851.1"/>
    <property type="molecule type" value="Genomic_DNA"/>
</dbReference>
<accession>A0A1T4LMH2</accession>
<reference evidence="4" key="1">
    <citation type="submission" date="2017-02" db="EMBL/GenBank/DDBJ databases">
        <authorList>
            <person name="Varghese N."/>
            <person name="Submissions S."/>
        </authorList>
    </citation>
    <scope>NUCLEOTIDE SEQUENCE [LARGE SCALE GENOMIC DNA]</scope>
    <source>
        <strain evidence="4">DSM 16521</strain>
    </source>
</reference>
<dbReference type="InterPro" id="IPR036280">
    <property type="entry name" value="Multihaem_cyt_sf"/>
</dbReference>
<dbReference type="InterPro" id="IPR051829">
    <property type="entry name" value="Multiheme_Cytochr_ET"/>
</dbReference>
<dbReference type="Gene3D" id="2.60.40.1220">
    <property type="match status" value="1"/>
</dbReference>